<dbReference type="InterPro" id="IPR025714">
    <property type="entry name" value="Methyltranfer_dom"/>
</dbReference>
<dbReference type="Pfam" id="PF13847">
    <property type="entry name" value="Methyltransf_31"/>
    <property type="match status" value="1"/>
</dbReference>
<dbReference type="AlphaFoldDB" id="A0AAD9DIP0"/>
<reference evidence="2" key="1">
    <citation type="submission" date="2023-06" db="EMBL/GenBank/DDBJ databases">
        <title>Survivors Of The Sea: Transcriptome response of Skeletonema marinoi to long-term dormancy.</title>
        <authorList>
            <person name="Pinder M.I.M."/>
            <person name="Kourtchenko O."/>
            <person name="Robertson E.K."/>
            <person name="Larsson T."/>
            <person name="Maumus F."/>
            <person name="Osuna-Cruz C.M."/>
            <person name="Vancaester E."/>
            <person name="Stenow R."/>
            <person name="Vandepoele K."/>
            <person name="Ploug H."/>
            <person name="Bruchert V."/>
            <person name="Godhe A."/>
            <person name="Topel M."/>
        </authorList>
    </citation>
    <scope>NUCLEOTIDE SEQUENCE</scope>
    <source>
        <strain evidence="2">R05AC</strain>
    </source>
</reference>
<sequence length="253" mass="28671">MYAVDINNILGPDLKGGSLKDLISNTTDLQPHHNTKEGHSQMQISHGTSMNRYPDEYLFVKNYVDSKWNTTFGDLKLLSFGSSTGEEAISLATLYFNDTKYQHVSIYGVDIDENTLDSARSKVNKLGSQSQRNVTFFHGEKTHLSVHGKYDVIFASSVLCFYNGRKPLGQVLAHFPFSQYKKSLESLDAVLKDGGLLAIVNMNYNFEETELVERYLPVAKCTENSFVPRIDRDTNEWVEITGQSMDCVWVKMR</sequence>
<dbReference type="SUPFAM" id="SSF53335">
    <property type="entry name" value="S-adenosyl-L-methionine-dependent methyltransferases"/>
    <property type="match status" value="1"/>
</dbReference>
<keyword evidence="3" id="KW-1185">Reference proteome</keyword>
<evidence type="ECO:0000313" key="3">
    <source>
        <dbReference type="Proteomes" id="UP001224775"/>
    </source>
</evidence>
<organism evidence="2 3">
    <name type="scientific">Skeletonema marinoi</name>
    <dbReference type="NCBI Taxonomy" id="267567"/>
    <lineage>
        <taxon>Eukaryota</taxon>
        <taxon>Sar</taxon>
        <taxon>Stramenopiles</taxon>
        <taxon>Ochrophyta</taxon>
        <taxon>Bacillariophyta</taxon>
        <taxon>Coscinodiscophyceae</taxon>
        <taxon>Thalassiosirophycidae</taxon>
        <taxon>Thalassiosirales</taxon>
        <taxon>Skeletonemataceae</taxon>
        <taxon>Skeletonema</taxon>
        <taxon>Skeletonema marinoi-dohrnii complex</taxon>
    </lineage>
</organism>
<evidence type="ECO:0000313" key="2">
    <source>
        <dbReference type="EMBL" id="KAK1747090.1"/>
    </source>
</evidence>
<feature type="domain" description="Methyltransferase" evidence="1">
    <location>
        <begin position="75"/>
        <end position="213"/>
    </location>
</feature>
<dbReference type="Gene3D" id="3.40.50.150">
    <property type="entry name" value="Vaccinia Virus protein VP39"/>
    <property type="match status" value="1"/>
</dbReference>
<accession>A0AAD9DIP0</accession>
<dbReference type="EMBL" id="JATAAI010000003">
    <property type="protein sequence ID" value="KAK1747090.1"/>
    <property type="molecule type" value="Genomic_DNA"/>
</dbReference>
<dbReference type="CDD" id="cd02440">
    <property type="entry name" value="AdoMet_MTases"/>
    <property type="match status" value="1"/>
</dbReference>
<protein>
    <recommendedName>
        <fullName evidence="1">Methyltransferase domain-containing protein</fullName>
    </recommendedName>
</protein>
<dbReference type="Proteomes" id="UP001224775">
    <property type="component" value="Unassembled WGS sequence"/>
</dbReference>
<dbReference type="InterPro" id="IPR029063">
    <property type="entry name" value="SAM-dependent_MTases_sf"/>
</dbReference>
<evidence type="ECO:0000259" key="1">
    <source>
        <dbReference type="Pfam" id="PF13847"/>
    </source>
</evidence>
<gene>
    <name evidence="2" type="ORF">QTG54_002434</name>
</gene>
<name>A0AAD9DIP0_9STRA</name>
<proteinExistence type="predicted"/>
<comment type="caution">
    <text evidence="2">The sequence shown here is derived from an EMBL/GenBank/DDBJ whole genome shotgun (WGS) entry which is preliminary data.</text>
</comment>